<sequence length="121" mass="13403">MIIRYDPAAEFFTSERCFINELFNTAADESLSIAQARIAPGVTTRWHTLIATTERYVILAGEGLIEIGELPAQLMTALDVAIIPPGCKQRITNSGTIDLIFLAICTPRFMPKVYVEMAHSE</sequence>
<dbReference type="CDD" id="cd02214">
    <property type="entry name" value="cupin_MJ1618"/>
    <property type="match status" value="1"/>
</dbReference>
<dbReference type="AlphaFoldDB" id="A0A839HHM7"/>
<dbReference type="PANTHER" id="PTHR36114:SF1">
    <property type="entry name" value="16.7 KDA PROTEIN IN WHIE LOCUS"/>
    <property type="match status" value="1"/>
</dbReference>
<keyword evidence="2" id="KW-1185">Reference proteome</keyword>
<name>A0A839HHM7_9GAMM</name>
<comment type="caution">
    <text evidence="1">The sequence shown here is derived from an EMBL/GenBank/DDBJ whole genome shotgun (WGS) entry which is preliminary data.</text>
</comment>
<dbReference type="SUPFAM" id="SSF51182">
    <property type="entry name" value="RmlC-like cupins"/>
    <property type="match status" value="1"/>
</dbReference>
<dbReference type="Proteomes" id="UP000548632">
    <property type="component" value="Unassembled WGS sequence"/>
</dbReference>
<protein>
    <submittedName>
        <fullName evidence="1">Cupin domain-containing protein</fullName>
    </submittedName>
</protein>
<dbReference type="InterPro" id="IPR011051">
    <property type="entry name" value="RmlC_Cupin_sf"/>
</dbReference>
<evidence type="ECO:0000313" key="2">
    <source>
        <dbReference type="Proteomes" id="UP000548632"/>
    </source>
</evidence>
<proteinExistence type="predicted"/>
<dbReference type="Gene3D" id="2.60.120.10">
    <property type="entry name" value="Jelly Rolls"/>
    <property type="match status" value="1"/>
</dbReference>
<evidence type="ECO:0000313" key="1">
    <source>
        <dbReference type="EMBL" id="MBB1126666.1"/>
    </source>
</evidence>
<dbReference type="InterPro" id="IPR014710">
    <property type="entry name" value="RmlC-like_jellyroll"/>
</dbReference>
<dbReference type="InterPro" id="IPR052044">
    <property type="entry name" value="PKS_Associated_Protein"/>
</dbReference>
<accession>A0A839HHM7</accession>
<organism evidence="1 2">
    <name type="scientific">Thiospirillum jenense</name>
    <dbReference type="NCBI Taxonomy" id="1653858"/>
    <lineage>
        <taxon>Bacteria</taxon>
        <taxon>Pseudomonadati</taxon>
        <taxon>Pseudomonadota</taxon>
        <taxon>Gammaproteobacteria</taxon>
        <taxon>Chromatiales</taxon>
        <taxon>Chromatiaceae</taxon>
        <taxon>Thiospirillum</taxon>
    </lineage>
</organism>
<gene>
    <name evidence="1" type="ORF">HUK38_10560</name>
</gene>
<dbReference type="EMBL" id="JABVCQ010000023">
    <property type="protein sequence ID" value="MBB1126666.1"/>
    <property type="molecule type" value="Genomic_DNA"/>
</dbReference>
<reference evidence="1 2" key="1">
    <citation type="journal article" date="2020" name="Arch. Microbiol.">
        <title>The genome sequence of the giant phototrophic gammaproteobacterium Thiospirillum jenense gives insight into its physiological properties and phylogenetic relationships.</title>
        <authorList>
            <person name="Imhoff J.F."/>
            <person name="Meyer T.E."/>
            <person name="Kyndt J.A."/>
        </authorList>
    </citation>
    <scope>NUCLEOTIDE SEQUENCE [LARGE SCALE GENOMIC DNA]</scope>
    <source>
        <strain evidence="1 2">DSM 216</strain>
    </source>
</reference>
<dbReference type="PANTHER" id="PTHR36114">
    <property type="entry name" value="16.7 KDA PROTEIN IN WHIE LOCUS"/>
    <property type="match status" value="1"/>
</dbReference>